<evidence type="ECO:0000256" key="4">
    <source>
        <dbReference type="ARBA" id="ARBA00023004"/>
    </source>
</evidence>
<keyword evidence="2" id="KW-0004">4Fe-4S</keyword>
<dbReference type="PROSITE" id="PS00645">
    <property type="entry name" value="COMPLEX1_51K_2"/>
    <property type="match status" value="1"/>
</dbReference>
<dbReference type="SUPFAM" id="SSF140490">
    <property type="entry name" value="Nqo1C-terminal domain-like"/>
    <property type="match status" value="1"/>
</dbReference>
<dbReference type="InterPro" id="IPR037225">
    <property type="entry name" value="Nuo51_FMN-bd_sf"/>
</dbReference>
<dbReference type="InterPro" id="IPR042128">
    <property type="entry name" value="NuoE_dom"/>
</dbReference>
<dbReference type="Pfam" id="PF01512">
    <property type="entry name" value="Complex1_51K"/>
    <property type="match status" value="1"/>
</dbReference>
<dbReference type="Gene3D" id="3.40.50.11540">
    <property type="entry name" value="NADH-ubiquinone oxidoreductase 51kDa subunit"/>
    <property type="match status" value="1"/>
</dbReference>
<keyword evidence="5" id="KW-0411">Iron-sulfur</keyword>
<keyword evidence="7" id="KW-0371">Homeobox</keyword>
<proteinExistence type="inferred from homology"/>
<evidence type="ECO:0000256" key="2">
    <source>
        <dbReference type="ARBA" id="ARBA00022485"/>
    </source>
</evidence>
<dbReference type="GO" id="GO:0051539">
    <property type="term" value="F:4 iron, 4 sulfur cluster binding"/>
    <property type="evidence" value="ECO:0007669"/>
    <property type="project" value="UniProtKB-KW"/>
</dbReference>
<dbReference type="GO" id="GO:0003677">
    <property type="term" value="F:DNA binding"/>
    <property type="evidence" value="ECO:0007669"/>
    <property type="project" value="UniProtKB-KW"/>
</dbReference>
<dbReference type="Gene3D" id="3.10.20.600">
    <property type="match status" value="1"/>
</dbReference>
<evidence type="ECO:0000313" key="8">
    <source>
        <dbReference type="Proteomes" id="UP000346198"/>
    </source>
</evidence>
<dbReference type="InterPro" id="IPR036249">
    <property type="entry name" value="Thioredoxin-like_sf"/>
</dbReference>
<dbReference type="Gene3D" id="6.10.250.1450">
    <property type="match status" value="1"/>
</dbReference>
<dbReference type="Gene3D" id="1.20.1440.230">
    <property type="entry name" value="NADH-ubiquinone oxidoreductase 51kDa subunit, iron-sulphur binding domain"/>
    <property type="match status" value="1"/>
</dbReference>
<dbReference type="Pfam" id="PF01257">
    <property type="entry name" value="2Fe-2S_thioredx"/>
    <property type="match status" value="1"/>
</dbReference>
<protein>
    <submittedName>
        <fullName evidence="7">NAD-reducing hydrogenase HoxS subunit alpha</fullName>
    </submittedName>
</protein>
<dbReference type="GO" id="GO:0010181">
    <property type="term" value="F:FMN binding"/>
    <property type="evidence" value="ECO:0007669"/>
    <property type="project" value="InterPro"/>
</dbReference>
<dbReference type="Proteomes" id="UP000346198">
    <property type="component" value="Unassembled WGS sequence"/>
</dbReference>
<reference evidence="7 8" key="1">
    <citation type="submission" date="2019-04" db="EMBL/GenBank/DDBJ databases">
        <authorList>
            <person name="Van Vliet M D."/>
        </authorList>
    </citation>
    <scope>NUCLEOTIDE SEQUENCE [LARGE SCALE GENOMIC DNA]</scope>
    <source>
        <strain evidence="7 8">F21</strain>
    </source>
</reference>
<dbReference type="InterPro" id="IPR019575">
    <property type="entry name" value="Nuop51_4Fe4S-bd"/>
</dbReference>
<dbReference type="CDD" id="cd03064">
    <property type="entry name" value="TRX_Fd_NuoE"/>
    <property type="match status" value="1"/>
</dbReference>
<evidence type="ECO:0000313" key="7">
    <source>
        <dbReference type="EMBL" id="VGO20892.1"/>
    </source>
</evidence>
<dbReference type="SUPFAM" id="SSF142984">
    <property type="entry name" value="Nqo1 middle domain-like"/>
    <property type="match status" value="1"/>
</dbReference>
<feature type="domain" description="NADH-ubiquinone oxidoreductase 51kDa subunit iron-sulphur binding" evidence="6">
    <location>
        <begin position="485"/>
        <end position="530"/>
    </location>
</feature>
<keyword evidence="3" id="KW-0479">Metal-binding</keyword>
<dbReference type="PANTHER" id="PTHR43578:SF3">
    <property type="entry name" value="NADH-QUINONE OXIDOREDUCTASE SUBUNIT F"/>
    <property type="match status" value="1"/>
</dbReference>
<dbReference type="Pfam" id="PF10589">
    <property type="entry name" value="NADH_4Fe-4S"/>
    <property type="match status" value="1"/>
</dbReference>
<dbReference type="SMART" id="SM00928">
    <property type="entry name" value="NADH_4Fe-4S"/>
    <property type="match status" value="1"/>
</dbReference>
<dbReference type="Gene3D" id="1.10.10.1590">
    <property type="entry name" value="NADH-quinone oxidoreductase subunit E"/>
    <property type="match status" value="1"/>
</dbReference>
<sequence length="604" mass="65456">MSELVPTIREICKKYGNDRARLMDMVREVQESIGHVPREAFGLIASEAKTHRVEVESVVSFYSFLSDKKKGEVVIRLCDDIIDRFQGADAIGDALIKELGIGFGETTADGTITLEKTACIGMSDQAPAMMANDTVVTNLAPEKIPGLVKQLRENPEPQALVTEMGDGNNADPLVQSMVCNNICEAGPVILSDYRKDGGLRKALTQTPEEVIEDIKTSQLRGRGGAGFLTGLKWELTRQAPGPDKFVLCNADEGEPGTFKDRVLLTERVDLVLEGMTVAAYAIGAETGIIYLRGEYSYLRAFLEDKMNQRRVAGLLGNNILGNEGFNFDVRIQMGAGAYVCGEETSLISSCEGTRGDPTDRTPFPVVKGYMVSPTAVNNVESYCCAARIMDKGPGWFSSIGTERSAGTKLLSVCGDCARPGIYEVPFGTKLREVLRLAGAEDVACVCVGGPSGQMVGPAQFELGISYEELSTGGSVMVFSNQRDILEVADAFMEFFVDESCGYCVPCRVGNVLLKNRLERVRKGEGSPADLDYLQRLGESVKFTSRCGLGQTSPNPVLSTLKNFRPVYNALVKDNGHGLNKSFNIMKAVEDASAIAGRRSEIFHA</sequence>
<accession>A0A6C2UKX6</accession>
<dbReference type="GO" id="GO:0008137">
    <property type="term" value="F:NADH dehydrogenase (ubiquinone) activity"/>
    <property type="evidence" value="ECO:0007669"/>
    <property type="project" value="InterPro"/>
</dbReference>
<evidence type="ECO:0000256" key="5">
    <source>
        <dbReference type="ARBA" id="ARBA00023014"/>
    </source>
</evidence>
<dbReference type="RefSeq" id="WP_136062396.1">
    <property type="nucleotide sequence ID" value="NZ_CAAHFH010000002.1"/>
</dbReference>
<dbReference type="InterPro" id="IPR037207">
    <property type="entry name" value="Nuop51_4Fe4S-bd_sf"/>
</dbReference>
<dbReference type="SUPFAM" id="SSF52833">
    <property type="entry name" value="Thioredoxin-like"/>
    <property type="match status" value="1"/>
</dbReference>
<dbReference type="InterPro" id="IPR011538">
    <property type="entry name" value="Nuo51_FMN-bd"/>
</dbReference>
<comment type="similarity">
    <text evidence="1">Belongs to the complex I 51 kDa subunit family.</text>
</comment>
<keyword evidence="8" id="KW-1185">Reference proteome</keyword>
<evidence type="ECO:0000259" key="6">
    <source>
        <dbReference type="SMART" id="SM00928"/>
    </source>
</evidence>
<name>A0A6C2UKX6_9BACT</name>
<organism evidence="7 8">
    <name type="scientific">Pontiella sulfatireligans</name>
    <dbReference type="NCBI Taxonomy" id="2750658"/>
    <lineage>
        <taxon>Bacteria</taxon>
        <taxon>Pseudomonadati</taxon>
        <taxon>Kiritimatiellota</taxon>
        <taxon>Kiritimatiellia</taxon>
        <taxon>Kiritimatiellales</taxon>
        <taxon>Pontiellaceae</taxon>
        <taxon>Pontiella</taxon>
    </lineage>
</organism>
<dbReference type="InterPro" id="IPR001949">
    <property type="entry name" value="NADH-UbQ_OxRdtase_51kDa_CS"/>
</dbReference>
<evidence type="ECO:0000256" key="3">
    <source>
        <dbReference type="ARBA" id="ARBA00022723"/>
    </source>
</evidence>
<dbReference type="PANTHER" id="PTHR43578">
    <property type="entry name" value="NADH-QUINONE OXIDOREDUCTASE SUBUNIT F"/>
    <property type="match status" value="1"/>
</dbReference>
<gene>
    <name evidence="7" type="primary">hoxF</name>
    <name evidence="7" type="ORF">SCARR_02959</name>
</gene>
<dbReference type="SUPFAM" id="SSF142019">
    <property type="entry name" value="Nqo1 FMN-binding domain-like"/>
    <property type="match status" value="1"/>
</dbReference>
<dbReference type="InterPro" id="IPR041921">
    <property type="entry name" value="NuoE_N"/>
</dbReference>
<dbReference type="GO" id="GO:0046872">
    <property type="term" value="F:metal ion binding"/>
    <property type="evidence" value="ECO:0007669"/>
    <property type="project" value="UniProtKB-KW"/>
</dbReference>
<keyword evidence="4" id="KW-0408">Iron</keyword>
<dbReference type="EMBL" id="CAAHFH010000002">
    <property type="protein sequence ID" value="VGO20892.1"/>
    <property type="molecule type" value="Genomic_DNA"/>
</dbReference>
<dbReference type="AlphaFoldDB" id="A0A6C2UKX6"/>
<dbReference type="Gene3D" id="3.40.30.10">
    <property type="entry name" value="Glutaredoxin"/>
    <property type="match status" value="1"/>
</dbReference>
<evidence type="ECO:0000256" key="1">
    <source>
        <dbReference type="ARBA" id="ARBA00007523"/>
    </source>
</evidence>